<dbReference type="Pfam" id="PF01527">
    <property type="entry name" value="HTH_Tnp_1"/>
    <property type="match status" value="1"/>
</dbReference>
<dbReference type="STRING" id="314278.NB231_15718"/>
<comment type="caution">
    <text evidence="3">The sequence shown here is derived from an EMBL/GenBank/DDBJ whole genome shotgun (WGS) entry which is preliminary data.</text>
</comment>
<name>A4BLU4_9GAMM</name>
<sequence length="106" mass="12184">MSRTGPPYPPEFRQQIIDLVRNGRTPWELAKEFEPSAQTIMNWVAQAGRDAGERHDGLTSAEHEELRRLRRENKRLRKEREILSKAAAWFARETDAVPPKSSGSSK</sequence>
<dbReference type="AlphaFoldDB" id="A4BLU4"/>
<dbReference type="Gene3D" id="1.10.10.60">
    <property type="entry name" value="Homeodomain-like"/>
    <property type="match status" value="1"/>
</dbReference>
<proteinExistence type="inferred from homology"/>
<dbReference type="GO" id="GO:0004803">
    <property type="term" value="F:transposase activity"/>
    <property type="evidence" value="ECO:0007669"/>
    <property type="project" value="InterPro"/>
</dbReference>
<dbReference type="SUPFAM" id="SSF46689">
    <property type="entry name" value="Homeodomain-like"/>
    <property type="match status" value="1"/>
</dbReference>
<dbReference type="InterPro" id="IPR002514">
    <property type="entry name" value="Transposase_8"/>
</dbReference>
<feature type="coiled-coil region" evidence="2">
    <location>
        <begin position="59"/>
        <end position="86"/>
    </location>
</feature>
<gene>
    <name evidence="3" type="ORF">NB231_15718</name>
</gene>
<dbReference type="HOGENOM" id="CLU_027402_33_0_6"/>
<dbReference type="EMBL" id="AAOF01000001">
    <property type="protein sequence ID" value="EAR23282.1"/>
    <property type="molecule type" value="Genomic_DNA"/>
</dbReference>
<keyword evidence="4" id="KW-1185">Reference proteome</keyword>
<evidence type="ECO:0000256" key="2">
    <source>
        <dbReference type="SAM" id="Coils"/>
    </source>
</evidence>
<dbReference type="GO" id="GO:0003677">
    <property type="term" value="F:DNA binding"/>
    <property type="evidence" value="ECO:0007669"/>
    <property type="project" value="InterPro"/>
</dbReference>
<keyword evidence="2" id="KW-0175">Coiled coil</keyword>
<evidence type="ECO:0008006" key="5">
    <source>
        <dbReference type="Google" id="ProtNLM"/>
    </source>
</evidence>
<evidence type="ECO:0000313" key="4">
    <source>
        <dbReference type="Proteomes" id="UP000003374"/>
    </source>
</evidence>
<dbReference type="GO" id="GO:0006313">
    <property type="term" value="P:DNA transposition"/>
    <property type="evidence" value="ECO:0007669"/>
    <property type="project" value="InterPro"/>
</dbReference>
<dbReference type="InterPro" id="IPR009057">
    <property type="entry name" value="Homeodomain-like_sf"/>
</dbReference>
<dbReference type="eggNOG" id="COG2963">
    <property type="taxonomic scope" value="Bacteria"/>
</dbReference>
<evidence type="ECO:0000256" key="1">
    <source>
        <dbReference type="ARBA" id="ARBA00009964"/>
    </source>
</evidence>
<dbReference type="Proteomes" id="UP000003374">
    <property type="component" value="Unassembled WGS sequence"/>
</dbReference>
<protein>
    <recommendedName>
        <fullName evidence="5">Transposase</fullName>
    </recommendedName>
</protein>
<organism evidence="3 4">
    <name type="scientific">Nitrococcus mobilis Nb-231</name>
    <dbReference type="NCBI Taxonomy" id="314278"/>
    <lineage>
        <taxon>Bacteria</taxon>
        <taxon>Pseudomonadati</taxon>
        <taxon>Pseudomonadota</taxon>
        <taxon>Gammaproteobacteria</taxon>
        <taxon>Chromatiales</taxon>
        <taxon>Ectothiorhodospiraceae</taxon>
        <taxon>Nitrococcus</taxon>
    </lineage>
</organism>
<accession>A4BLU4</accession>
<reference evidence="3 4" key="1">
    <citation type="submission" date="2006-02" db="EMBL/GenBank/DDBJ databases">
        <authorList>
            <person name="Waterbury J."/>
            <person name="Ferriera S."/>
            <person name="Johnson J."/>
            <person name="Kravitz S."/>
            <person name="Halpern A."/>
            <person name="Remington K."/>
            <person name="Beeson K."/>
            <person name="Tran B."/>
            <person name="Rogers Y.-H."/>
            <person name="Friedman R."/>
            <person name="Venter J.C."/>
        </authorList>
    </citation>
    <scope>NUCLEOTIDE SEQUENCE [LARGE SCALE GENOMIC DNA]</scope>
    <source>
        <strain evidence="3 4">Nb-231</strain>
    </source>
</reference>
<comment type="similarity">
    <text evidence="1">Belongs to the transposase 8 family.</text>
</comment>
<evidence type="ECO:0000313" key="3">
    <source>
        <dbReference type="EMBL" id="EAR23282.1"/>
    </source>
</evidence>